<dbReference type="STRING" id="564198.BST17_12825"/>
<dbReference type="PANTHER" id="PTHR39428">
    <property type="entry name" value="F420H(2)-DEPENDENT QUINONE REDUCTASE RV1261C"/>
    <property type="match status" value="1"/>
</dbReference>
<keyword evidence="4" id="KW-1185">Reference proteome</keyword>
<dbReference type="Pfam" id="PF04075">
    <property type="entry name" value="F420H2_quin_red"/>
    <property type="match status" value="1"/>
</dbReference>
<dbReference type="PANTHER" id="PTHR39428:SF3">
    <property type="entry name" value="DEAZAFLAVIN-DEPENDENT NITROREDUCTASE"/>
    <property type="match status" value="1"/>
</dbReference>
<dbReference type="GO" id="GO:0070967">
    <property type="term" value="F:coenzyme F420 binding"/>
    <property type="evidence" value="ECO:0007669"/>
    <property type="project" value="TreeGrafter"/>
</dbReference>
<comment type="catalytic activity">
    <reaction evidence="2">
        <text>oxidized coenzyme F420-(gamma-L-Glu)(n) + a quinol + H(+) = reduced coenzyme F420-(gamma-L-Glu)(n) + a quinone</text>
        <dbReference type="Rhea" id="RHEA:39663"/>
        <dbReference type="Rhea" id="RHEA-COMP:12939"/>
        <dbReference type="Rhea" id="RHEA-COMP:14378"/>
        <dbReference type="ChEBI" id="CHEBI:15378"/>
        <dbReference type="ChEBI" id="CHEBI:24646"/>
        <dbReference type="ChEBI" id="CHEBI:132124"/>
        <dbReference type="ChEBI" id="CHEBI:133980"/>
        <dbReference type="ChEBI" id="CHEBI:139511"/>
    </reaction>
</comment>
<name>A0A1W9YWY8_MYCBA</name>
<accession>A0A1W9YWY8</accession>
<gene>
    <name evidence="3" type="ORF">BST17_12825</name>
</gene>
<organism evidence="3 4">
    <name type="scientific">Mycolicibacterium bacteremicum</name>
    <name type="common">Mycobacterium bacteremicum</name>
    <dbReference type="NCBI Taxonomy" id="564198"/>
    <lineage>
        <taxon>Bacteria</taxon>
        <taxon>Bacillati</taxon>
        <taxon>Actinomycetota</taxon>
        <taxon>Actinomycetes</taxon>
        <taxon>Mycobacteriales</taxon>
        <taxon>Mycobacteriaceae</taxon>
        <taxon>Mycolicibacterium</taxon>
    </lineage>
</organism>
<dbReference type="GO" id="GO:0005886">
    <property type="term" value="C:plasma membrane"/>
    <property type="evidence" value="ECO:0007669"/>
    <property type="project" value="TreeGrafter"/>
</dbReference>
<dbReference type="OrthoDB" id="8225825at2"/>
<dbReference type="Proteomes" id="UP000192366">
    <property type="component" value="Unassembled WGS sequence"/>
</dbReference>
<dbReference type="InterPro" id="IPR012349">
    <property type="entry name" value="Split_barrel_FMN-bd"/>
</dbReference>
<dbReference type="AlphaFoldDB" id="A0A1W9YWY8"/>
<evidence type="ECO:0000313" key="3">
    <source>
        <dbReference type="EMBL" id="ORA04586.1"/>
    </source>
</evidence>
<dbReference type="EMBL" id="MVHJ01000009">
    <property type="protein sequence ID" value="ORA04586.1"/>
    <property type="molecule type" value="Genomic_DNA"/>
</dbReference>
<sequence>MVDVRNSGLLATSMKYFAKAHVWAYQRTGGLLGARLLWLPAALITTTGRRSGKQRTTATLCLRDGDRIVLPASFGGRDHDPAWYLNIKDDPAVQVQFGSEERDMTARDATPDERNRYWPKLTRMYPPYRGYREAADRVIPLVVCEPRRPATN</sequence>
<evidence type="ECO:0000256" key="2">
    <source>
        <dbReference type="ARBA" id="ARBA00049106"/>
    </source>
</evidence>
<evidence type="ECO:0000256" key="1">
    <source>
        <dbReference type="ARBA" id="ARBA00008710"/>
    </source>
</evidence>
<comment type="caution">
    <text evidence="3">The sequence shown here is derived from an EMBL/GenBank/DDBJ whole genome shotgun (WGS) entry which is preliminary data.</text>
</comment>
<proteinExistence type="inferred from homology"/>
<dbReference type="InterPro" id="IPR004378">
    <property type="entry name" value="F420H2_quin_Rdtase"/>
</dbReference>
<dbReference type="Gene3D" id="2.30.110.10">
    <property type="entry name" value="Electron Transport, Fmn-binding Protein, Chain A"/>
    <property type="match status" value="1"/>
</dbReference>
<reference evidence="3 4" key="1">
    <citation type="submission" date="2017-02" db="EMBL/GenBank/DDBJ databases">
        <title>The new phylogeny of genus Mycobacterium.</title>
        <authorList>
            <person name="Tortoli E."/>
            <person name="Trovato A."/>
            <person name="Cirillo D.M."/>
        </authorList>
    </citation>
    <scope>NUCLEOTIDE SEQUENCE [LARGE SCALE GENOMIC DNA]</scope>
    <source>
        <strain evidence="3 4">DSM 45578</strain>
    </source>
</reference>
<comment type="similarity">
    <text evidence="1">Belongs to the F420H(2)-dependent quinone reductase family.</text>
</comment>
<dbReference type="RefSeq" id="WP_083058397.1">
    <property type="nucleotide sequence ID" value="NZ_JACKVM010000016.1"/>
</dbReference>
<evidence type="ECO:0000313" key="4">
    <source>
        <dbReference type="Proteomes" id="UP000192366"/>
    </source>
</evidence>
<dbReference type="GO" id="GO:0016491">
    <property type="term" value="F:oxidoreductase activity"/>
    <property type="evidence" value="ECO:0007669"/>
    <property type="project" value="InterPro"/>
</dbReference>
<protein>
    <submittedName>
        <fullName evidence="3">Nitroreductase family deazaflavin-dependent oxidoreductase</fullName>
    </submittedName>
</protein>
<dbReference type="NCBIfam" id="TIGR00026">
    <property type="entry name" value="hi_GC_TIGR00026"/>
    <property type="match status" value="1"/>
</dbReference>